<dbReference type="PROSITE" id="PS00154">
    <property type="entry name" value="ATPASE_E1_E2"/>
    <property type="match status" value="1"/>
</dbReference>
<accession>A0A3R8KMK9</accession>
<feature type="transmembrane region" description="Helical" evidence="6">
    <location>
        <begin position="256"/>
        <end position="277"/>
    </location>
</feature>
<feature type="transmembrane region" description="Helical" evidence="6">
    <location>
        <begin position="694"/>
        <end position="715"/>
    </location>
</feature>
<feature type="transmembrane region" description="Helical" evidence="6">
    <location>
        <begin position="630"/>
        <end position="649"/>
    </location>
</feature>
<feature type="transmembrane region" description="Helical" evidence="6">
    <location>
        <begin position="58"/>
        <end position="88"/>
    </location>
</feature>
<dbReference type="Gene3D" id="3.40.50.1000">
    <property type="entry name" value="HAD superfamily/HAD-like"/>
    <property type="match status" value="1"/>
</dbReference>
<protein>
    <submittedName>
        <fullName evidence="8">HAD family hydrolase</fullName>
    </submittedName>
</protein>
<dbReference type="InterPro" id="IPR008250">
    <property type="entry name" value="ATPase_P-typ_transduc_dom_A_sf"/>
</dbReference>
<evidence type="ECO:0000259" key="7">
    <source>
        <dbReference type="Pfam" id="PF00122"/>
    </source>
</evidence>
<keyword evidence="2 6" id="KW-0812">Transmembrane</keyword>
<dbReference type="SFLD" id="SFLDF00027">
    <property type="entry name" value="p-type_atpase"/>
    <property type="match status" value="1"/>
</dbReference>
<dbReference type="SUPFAM" id="SSF81653">
    <property type="entry name" value="Calcium ATPase, transduction domain A"/>
    <property type="match status" value="1"/>
</dbReference>
<dbReference type="SUPFAM" id="SSF81665">
    <property type="entry name" value="Calcium ATPase, transmembrane domain M"/>
    <property type="match status" value="1"/>
</dbReference>
<evidence type="ECO:0000256" key="3">
    <source>
        <dbReference type="ARBA" id="ARBA00022967"/>
    </source>
</evidence>
<evidence type="ECO:0000256" key="6">
    <source>
        <dbReference type="SAM" id="Phobius"/>
    </source>
</evidence>
<dbReference type="NCBIfam" id="TIGR01494">
    <property type="entry name" value="ATPase_P-type"/>
    <property type="match status" value="2"/>
</dbReference>
<dbReference type="EMBL" id="QWZQ01000008">
    <property type="protein sequence ID" value="RRK11154.1"/>
    <property type="molecule type" value="Genomic_DNA"/>
</dbReference>
<dbReference type="InterPro" id="IPR036412">
    <property type="entry name" value="HAD-like_sf"/>
</dbReference>
<keyword evidence="4 6" id="KW-1133">Transmembrane helix</keyword>
<comment type="caution">
    <text evidence="8">The sequence shown here is derived from an EMBL/GenBank/DDBJ whole genome shotgun (WGS) entry which is preliminary data.</text>
</comment>
<evidence type="ECO:0000313" key="8">
    <source>
        <dbReference type="EMBL" id="RRK11154.1"/>
    </source>
</evidence>
<reference evidence="8 9" key="1">
    <citation type="submission" date="2018-08" db="EMBL/GenBank/DDBJ databases">
        <title>Genome Lactobacillus garii FI11369.</title>
        <authorList>
            <person name="Diaz M."/>
            <person name="Narbad A."/>
        </authorList>
    </citation>
    <scope>NUCLEOTIDE SEQUENCE [LARGE SCALE GENOMIC DNA]</scope>
    <source>
        <strain evidence="8 9">FI11369</strain>
    </source>
</reference>
<dbReference type="Pfam" id="PF00122">
    <property type="entry name" value="E1-E2_ATPase"/>
    <property type="match status" value="1"/>
</dbReference>
<dbReference type="Gene3D" id="1.20.1110.10">
    <property type="entry name" value="Calcium-transporting ATPase, transmembrane domain"/>
    <property type="match status" value="1"/>
</dbReference>
<dbReference type="GO" id="GO:0005524">
    <property type="term" value="F:ATP binding"/>
    <property type="evidence" value="ECO:0007669"/>
    <property type="project" value="InterPro"/>
</dbReference>
<feature type="transmembrane region" description="Helical" evidence="6">
    <location>
        <begin position="757"/>
        <end position="775"/>
    </location>
</feature>
<feature type="transmembrane region" description="Helical" evidence="6">
    <location>
        <begin position="670"/>
        <end position="688"/>
    </location>
</feature>
<dbReference type="SUPFAM" id="SSF56784">
    <property type="entry name" value="HAD-like"/>
    <property type="match status" value="1"/>
</dbReference>
<feature type="transmembrane region" description="Helical" evidence="6">
    <location>
        <begin position="602"/>
        <end position="624"/>
    </location>
</feature>
<dbReference type="InterPro" id="IPR023299">
    <property type="entry name" value="ATPase_P-typ_cyto_dom_N"/>
</dbReference>
<keyword evidence="3" id="KW-1278">Translocase</keyword>
<feature type="transmembrane region" description="Helical" evidence="6">
    <location>
        <begin position="727"/>
        <end position="751"/>
    </location>
</feature>
<dbReference type="Pfam" id="PF00702">
    <property type="entry name" value="Hydrolase"/>
    <property type="match status" value="1"/>
</dbReference>
<dbReference type="InterPro" id="IPR023214">
    <property type="entry name" value="HAD_sf"/>
</dbReference>
<dbReference type="SUPFAM" id="SSF81660">
    <property type="entry name" value="Metal cation-transporting ATPase, ATP-binding domain N"/>
    <property type="match status" value="1"/>
</dbReference>
<dbReference type="GO" id="GO:0016020">
    <property type="term" value="C:membrane"/>
    <property type="evidence" value="ECO:0007669"/>
    <property type="project" value="UniProtKB-SubCell"/>
</dbReference>
<dbReference type="SFLD" id="SFLDG00002">
    <property type="entry name" value="C1.7:_P-type_atpase_like"/>
    <property type="match status" value="1"/>
</dbReference>
<dbReference type="AlphaFoldDB" id="A0A3R8KMK9"/>
<evidence type="ECO:0000256" key="1">
    <source>
        <dbReference type="ARBA" id="ARBA00004141"/>
    </source>
</evidence>
<comment type="subcellular location">
    <subcellularLocation>
        <location evidence="1">Membrane</location>
        <topology evidence="1">Multi-pass membrane protein</topology>
    </subcellularLocation>
</comment>
<dbReference type="InterPro" id="IPR023298">
    <property type="entry name" value="ATPase_P-typ_TM_dom_sf"/>
</dbReference>
<gene>
    <name evidence="8" type="ORF">D1831_03495</name>
</gene>
<proteinExistence type="predicted"/>
<feature type="domain" description="P-type ATPase A" evidence="7">
    <location>
        <begin position="107"/>
        <end position="201"/>
    </location>
</feature>
<evidence type="ECO:0000256" key="4">
    <source>
        <dbReference type="ARBA" id="ARBA00022989"/>
    </source>
</evidence>
<dbReference type="Gene3D" id="3.40.1110.10">
    <property type="entry name" value="Calcium-transporting ATPase, cytoplasmic domain N"/>
    <property type="match status" value="1"/>
</dbReference>
<evidence type="ECO:0000256" key="5">
    <source>
        <dbReference type="ARBA" id="ARBA00023136"/>
    </source>
</evidence>
<keyword evidence="5 6" id="KW-0472">Membrane</keyword>
<dbReference type="SFLD" id="SFLDS00003">
    <property type="entry name" value="Haloacid_Dehalogenase"/>
    <property type="match status" value="1"/>
</dbReference>
<dbReference type="Proteomes" id="UP000283633">
    <property type="component" value="Unassembled WGS sequence"/>
</dbReference>
<keyword evidence="9" id="KW-1185">Reference proteome</keyword>
<name>A0A3R8KMK9_9LACO</name>
<dbReference type="PANTHER" id="PTHR42861">
    <property type="entry name" value="CALCIUM-TRANSPORTING ATPASE"/>
    <property type="match status" value="1"/>
</dbReference>
<dbReference type="Gene3D" id="2.70.150.10">
    <property type="entry name" value="Calcium-transporting ATPase, cytoplasmic transduction domain A"/>
    <property type="match status" value="1"/>
</dbReference>
<evidence type="ECO:0000256" key="2">
    <source>
        <dbReference type="ARBA" id="ARBA00022692"/>
    </source>
</evidence>
<evidence type="ECO:0000313" key="9">
    <source>
        <dbReference type="Proteomes" id="UP000283633"/>
    </source>
</evidence>
<dbReference type="InterPro" id="IPR059000">
    <property type="entry name" value="ATPase_P-type_domA"/>
</dbReference>
<dbReference type="InterPro" id="IPR001757">
    <property type="entry name" value="P_typ_ATPase"/>
</dbReference>
<keyword evidence="8" id="KW-0378">Hydrolase</keyword>
<dbReference type="GO" id="GO:0016887">
    <property type="term" value="F:ATP hydrolysis activity"/>
    <property type="evidence" value="ECO:0007669"/>
    <property type="project" value="InterPro"/>
</dbReference>
<dbReference type="PRINTS" id="PR00119">
    <property type="entry name" value="CATATPASE"/>
</dbReference>
<dbReference type="InterPro" id="IPR018303">
    <property type="entry name" value="ATPase_P-typ_P_site"/>
</dbReference>
<feature type="transmembrane region" description="Helical" evidence="6">
    <location>
        <begin position="225"/>
        <end position="244"/>
    </location>
</feature>
<sequence>MLTILEANSQQSSISQTGLSTAEVQNRVNRGQVNRYNSPETPTTAAIIKRNLFSWINLFYLIVAVGLISVRAYTNLLYLVIITINLVIDIHQELHAKKLIDELSILSNKTTVVLRDGQFSEIQFTDVVLDDVIQLTAGNQIIADATVLTGNVEVNESLLTGEADPIMKHPGDDLLSGSFVVSGKALTQATKVGKDSFVAGISITAQKSDGVASEIMRTIRKIIRITSYLVFPIGILLVLEALFLRDQTTTYTVVSTATALLGILPMGMELLISVSFISGQVLLSQRKVLVQNLYSLENLARTDIVCLDKTGTITEGRISVQSMTVVDASLPFDLTTGIQAFLAATEDNNATFTALHQYFGAASDPNLTVTATTPFSSERKWSSVTFRGNGTLIFGAPEVLVQHHLDQLPPEVTTAEKAGKRVLCMAYAETTPANNQLPNNRIVAALVLEDIIRKDVADTFAYFDSEDIAVKIISGDNPIAVSQIAKQAGIQQYQEYVDMSQITSEAELEAVATKYAIFGRATPSQKKRLIQAMQSQGHKVTMVGDGVNDVLALKEAAGSIAMNSGSSAAKHVAQVVLLDSNFKVLPHIIKEGRRVINNLTRVGSIFFVKCLYSIALSIFCLLINMPFPFLPIQISMIDALVEGYPTFFLQFEVNNHKLGNRSIIWALKRAINFAIMITVGLVITYGVAQWTGISSTQTTSLMFFYTGWVTLYALAKACYPFNAFRTVLLASSVIAFFGGSFILQGVISLQFLSLNNFFWTVGVTLLASQAFYWLLRGLRPWLPWMKS</sequence>
<dbReference type="InterPro" id="IPR044492">
    <property type="entry name" value="P_typ_ATPase_HD_dom"/>
</dbReference>
<organism evidence="8 9">
    <name type="scientific">Lactiplantibacillus garii</name>
    <dbReference type="NCBI Taxonomy" id="2306423"/>
    <lineage>
        <taxon>Bacteria</taxon>
        <taxon>Bacillati</taxon>
        <taxon>Bacillota</taxon>
        <taxon>Bacilli</taxon>
        <taxon>Lactobacillales</taxon>
        <taxon>Lactobacillaceae</taxon>
        <taxon>Lactiplantibacillus</taxon>
    </lineage>
</organism>